<evidence type="ECO:0000256" key="5">
    <source>
        <dbReference type="ARBA" id="ARBA00019269"/>
    </source>
</evidence>
<dbReference type="SUPFAM" id="SSF109604">
    <property type="entry name" value="HD-domain/PDEase-like"/>
    <property type="match status" value="1"/>
</dbReference>
<dbReference type="Proteomes" id="UP000224634">
    <property type="component" value="Unassembled WGS sequence"/>
</dbReference>
<dbReference type="GO" id="GO:0005506">
    <property type="term" value="F:iron ion binding"/>
    <property type="evidence" value="ECO:0007669"/>
    <property type="project" value="InterPro"/>
</dbReference>
<protein>
    <recommendedName>
        <fullName evidence="5 14">Inositol oxygenase</fullName>
        <ecNumber evidence="4 14">1.13.99.1</ecNumber>
    </recommendedName>
    <alternativeName>
        <fullName evidence="10 14">Myo-inositol oxygenase</fullName>
    </alternativeName>
</protein>
<comment type="catalytic activity">
    <reaction evidence="11 14">
        <text>myo-inositol + O2 = D-glucuronate + H2O + H(+)</text>
        <dbReference type="Rhea" id="RHEA:23696"/>
        <dbReference type="ChEBI" id="CHEBI:15377"/>
        <dbReference type="ChEBI" id="CHEBI:15378"/>
        <dbReference type="ChEBI" id="CHEBI:15379"/>
        <dbReference type="ChEBI" id="CHEBI:17268"/>
        <dbReference type="ChEBI" id="CHEBI:58720"/>
        <dbReference type="EC" id="1.13.99.1"/>
    </reaction>
</comment>
<dbReference type="UniPathway" id="UPA00111">
    <property type="reaction ID" value="UER00527"/>
</dbReference>
<feature type="binding site" evidence="13">
    <location>
        <position position="246"/>
    </location>
    <ligand>
        <name>Fe cation</name>
        <dbReference type="ChEBI" id="CHEBI:24875"/>
        <label>1</label>
    </ligand>
</feature>
<evidence type="ECO:0000256" key="2">
    <source>
        <dbReference type="ARBA" id="ARBA00005167"/>
    </source>
</evidence>
<feature type="binding site" evidence="12">
    <location>
        <begin position="169"/>
        <end position="170"/>
    </location>
    <ligand>
        <name>substrate</name>
    </ligand>
</feature>
<dbReference type="GO" id="GO:0019310">
    <property type="term" value="P:inositol catabolic process"/>
    <property type="evidence" value="ECO:0007669"/>
    <property type="project" value="UniProtKB-UniRule"/>
</dbReference>
<gene>
    <name evidence="15" type="ORF">AJ80_08035</name>
</gene>
<dbReference type="PANTHER" id="PTHR12588:SF0">
    <property type="entry name" value="INOSITOL OXYGENASE"/>
    <property type="match status" value="1"/>
</dbReference>
<comment type="similarity">
    <text evidence="3 14">Belongs to the myo-inositol oxygenase family.</text>
</comment>
<evidence type="ECO:0000256" key="7">
    <source>
        <dbReference type="ARBA" id="ARBA00022723"/>
    </source>
</evidence>
<sequence length="312" mass="36040">MAPGLLVDSPSNTTCNGTALEQICDDIETVNVLKANLKKEKSAFDNCDFADDKDKTEFRQYETACDRVKEFYREQHTKQTVAYNIKARDAFKSKVRAEMSVWEAIEKLDTLIDESDPDTQLSQIGHLLQSAEAIRRDGKPRWMQLTGLIHDLGKLLFFYGAEGQWDVVGDTFPVGCAFSDRIIYPDTFVDNPDYKHEVYSTKFGIYAPHCGLDKVMLSWGHDEYLYNVVKSQSNLPKEALAMIRYHSFYPWHSEGAYQELMNEEDHAMLEAVKAFNPYDLYSKTDDVPNIEALKPYYLELIDEFFPERIIKW</sequence>
<dbReference type="InterPro" id="IPR007828">
    <property type="entry name" value="Inositol_oxygenase"/>
</dbReference>
<feature type="binding site" evidence="12">
    <location>
        <begin position="113"/>
        <end position="115"/>
    </location>
    <ligand>
        <name>substrate</name>
    </ligand>
</feature>
<dbReference type="Pfam" id="PF05153">
    <property type="entry name" value="MIOX"/>
    <property type="match status" value="1"/>
</dbReference>
<evidence type="ECO:0000313" key="16">
    <source>
        <dbReference type="Proteomes" id="UP000224634"/>
    </source>
</evidence>
<keyword evidence="9 13" id="KW-0408">Iron</keyword>
<keyword evidence="7 13" id="KW-0479">Metal-binding</keyword>
<evidence type="ECO:0000256" key="14">
    <source>
        <dbReference type="RuleBase" id="RU367039"/>
    </source>
</evidence>
<evidence type="ECO:0000256" key="12">
    <source>
        <dbReference type="PIRSR" id="PIRSR607828-1"/>
    </source>
</evidence>
<evidence type="ECO:0000256" key="9">
    <source>
        <dbReference type="ARBA" id="ARBA00023004"/>
    </source>
</evidence>
<dbReference type="AlphaFoldDB" id="A0A2B7XEA7"/>
<evidence type="ECO:0000256" key="10">
    <source>
        <dbReference type="ARBA" id="ARBA00029668"/>
    </source>
</evidence>
<keyword evidence="6 14" id="KW-0963">Cytoplasm</keyword>
<feature type="binding site" evidence="13">
    <location>
        <position position="126"/>
    </location>
    <ligand>
        <name>Fe cation</name>
        <dbReference type="ChEBI" id="CHEBI:24875"/>
        <label>1</label>
    </ligand>
</feature>
<dbReference type="STRING" id="1447883.A0A2B7XEA7"/>
<keyword evidence="8 14" id="KW-0560">Oxidoreductase</keyword>
<comment type="pathway">
    <text evidence="2 14">Polyol metabolism; myo-inositol degradation into D-glucuronate; D-glucuronate from myo-inositol: step 1/1.</text>
</comment>
<evidence type="ECO:0000256" key="4">
    <source>
        <dbReference type="ARBA" id="ARBA00011919"/>
    </source>
</evidence>
<organism evidence="15 16">
    <name type="scientific">Polytolypa hystricis (strain UAMH7299)</name>
    <dbReference type="NCBI Taxonomy" id="1447883"/>
    <lineage>
        <taxon>Eukaryota</taxon>
        <taxon>Fungi</taxon>
        <taxon>Dikarya</taxon>
        <taxon>Ascomycota</taxon>
        <taxon>Pezizomycotina</taxon>
        <taxon>Eurotiomycetes</taxon>
        <taxon>Eurotiomycetidae</taxon>
        <taxon>Onygenales</taxon>
        <taxon>Onygenales incertae sedis</taxon>
        <taxon>Polytolypa</taxon>
    </lineage>
</organism>
<keyword evidence="16" id="KW-1185">Reference proteome</keyword>
<feature type="binding site" evidence="12">
    <location>
        <position position="154"/>
    </location>
    <ligand>
        <name>substrate</name>
    </ligand>
</feature>
<feature type="binding site" evidence="13">
    <location>
        <position position="151"/>
    </location>
    <ligand>
        <name>Fe cation</name>
        <dbReference type="ChEBI" id="CHEBI:24875"/>
        <label>1</label>
    </ligand>
</feature>
<feature type="binding site" evidence="13">
    <location>
        <position position="279"/>
    </location>
    <ligand>
        <name>Fe cation</name>
        <dbReference type="ChEBI" id="CHEBI:24875"/>
        <label>1</label>
    </ligand>
</feature>
<dbReference type="EC" id="1.13.99.1" evidence="4 14"/>
<name>A0A2B7XEA7_POLH7</name>
<reference evidence="15 16" key="1">
    <citation type="submission" date="2017-10" db="EMBL/GenBank/DDBJ databases">
        <title>Comparative genomics in systemic dimorphic fungi from Ajellomycetaceae.</title>
        <authorList>
            <person name="Munoz J.F."/>
            <person name="Mcewen J.G."/>
            <person name="Clay O.K."/>
            <person name="Cuomo C.A."/>
        </authorList>
    </citation>
    <scope>NUCLEOTIDE SEQUENCE [LARGE SCALE GENOMIC DNA]</scope>
    <source>
        <strain evidence="15 16">UAMH7299</strain>
    </source>
</reference>
<evidence type="ECO:0000256" key="6">
    <source>
        <dbReference type="ARBA" id="ARBA00022490"/>
    </source>
</evidence>
<evidence type="ECO:0000256" key="1">
    <source>
        <dbReference type="ARBA" id="ARBA00004496"/>
    </source>
</evidence>
<proteinExistence type="inferred from homology"/>
<comment type="caution">
    <text evidence="15">The sequence shown here is derived from an EMBL/GenBank/DDBJ whole genome shotgun (WGS) entry which is preliminary data.</text>
</comment>
<evidence type="ECO:0000256" key="13">
    <source>
        <dbReference type="PIRSR" id="PIRSR607828-2"/>
    </source>
</evidence>
<evidence type="ECO:0000256" key="8">
    <source>
        <dbReference type="ARBA" id="ARBA00023002"/>
    </source>
</evidence>
<feature type="binding site" evidence="12">
    <location>
        <begin position="246"/>
        <end position="247"/>
    </location>
    <ligand>
        <name>substrate</name>
    </ligand>
</feature>
<feature type="binding site" evidence="12">
    <location>
        <position position="59"/>
    </location>
    <ligand>
        <name>substrate</name>
    </ligand>
</feature>
<comment type="cofactor">
    <cofactor evidence="13 14">
        <name>Fe cation</name>
        <dbReference type="ChEBI" id="CHEBI:24875"/>
    </cofactor>
    <text evidence="13 14">Binds 2 iron ions per subunit.</text>
</comment>
<evidence type="ECO:0000256" key="11">
    <source>
        <dbReference type="ARBA" id="ARBA00048271"/>
    </source>
</evidence>
<dbReference type="Gene3D" id="1.10.3210.10">
    <property type="entry name" value="Hypothetical protein af1432"/>
    <property type="match status" value="1"/>
</dbReference>
<feature type="binding site" evidence="13">
    <location>
        <position position="150"/>
    </location>
    <ligand>
        <name>Fe cation</name>
        <dbReference type="ChEBI" id="CHEBI:24875"/>
        <label>1</label>
    </ligand>
</feature>
<dbReference type="OrthoDB" id="5151075at2759"/>
<dbReference type="EMBL" id="PDNA01000171">
    <property type="protein sequence ID" value="PGH07249.1"/>
    <property type="molecule type" value="Genomic_DNA"/>
</dbReference>
<dbReference type="PANTHER" id="PTHR12588">
    <property type="entry name" value="MYOINOSITOL OXYGENASE"/>
    <property type="match status" value="1"/>
</dbReference>
<comment type="subcellular location">
    <subcellularLocation>
        <location evidence="1 14">Cytoplasm</location>
    </subcellularLocation>
</comment>
<evidence type="ECO:0000313" key="15">
    <source>
        <dbReference type="EMBL" id="PGH07249.1"/>
    </source>
</evidence>
<dbReference type="GO" id="GO:0050113">
    <property type="term" value="F:inositol oxygenase activity"/>
    <property type="evidence" value="ECO:0007669"/>
    <property type="project" value="UniProtKB-UniRule"/>
</dbReference>
<dbReference type="GO" id="GO:0005737">
    <property type="term" value="C:cytoplasm"/>
    <property type="evidence" value="ECO:0007669"/>
    <property type="project" value="UniProtKB-SubCell"/>
</dbReference>
<feature type="binding site" evidence="13">
    <location>
        <position position="221"/>
    </location>
    <ligand>
        <name>Fe cation</name>
        <dbReference type="ChEBI" id="CHEBI:24875"/>
        <label>1</label>
    </ligand>
</feature>
<evidence type="ECO:0000256" key="3">
    <source>
        <dbReference type="ARBA" id="ARBA00005286"/>
    </source>
</evidence>
<accession>A0A2B7XEA7</accession>